<protein>
    <submittedName>
        <fullName evidence="2">Uncharacterized protein</fullName>
    </submittedName>
</protein>
<feature type="region of interest" description="Disordered" evidence="1">
    <location>
        <begin position="1"/>
        <end position="68"/>
    </location>
</feature>
<keyword evidence="3" id="KW-1185">Reference proteome</keyword>
<evidence type="ECO:0000313" key="3">
    <source>
        <dbReference type="Proteomes" id="UP001152519"/>
    </source>
</evidence>
<dbReference type="AlphaFoldDB" id="A0A9W4DKL9"/>
<reference evidence="2" key="1">
    <citation type="submission" date="2021-05" db="EMBL/GenBank/DDBJ databases">
        <authorList>
            <person name="Arsene-Ploetze F."/>
        </authorList>
    </citation>
    <scope>NUCLEOTIDE SEQUENCE</scope>
    <source>
        <strain evidence="2">DSM 42138</strain>
    </source>
</reference>
<name>A0A9W4DKL9_9ACTN</name>
<comment type="caution">
    <text evidence="2">The sequence shown here is derived from an EMBL/GenBank/DDBJ whole genome shotgun (WGS) entry which is preliminary data.</text>
</comment>
<organism evidence="2 3">
    <name type="scientific">Actinacidiphila cocklensis</name>
    <dbReference type="NCBI Taxonomy" id="887465"/>
    <lineage>
        <taxon>Bacteria</taxon>
        <taxon>Bacillati</taxon>
        <taxon>Actinomycetota</taxon>
        <taxon>Actinomycetes</taxon>
        <taxon>Kitasatosporales</taxon>
        <taxon>Streptomycetaceae</taxon>
        <taxon>Actinacidiphila</taxon>
    </lineage>
</organism>
<evidence type="ECO:0000313" key="2">
    <source>
        <dbReference type="EMBL" id="CAG6391774.1"/>
    </source>
</evidence>
<feature type="compositionally biased region" description="Basic and acidic residues" evidence="1">
    <location>
        <begin position="26"/>
        <end position="40"/>
    </location>
</feature>
<sequence length="68" mass="7411">MEAARESSGPLTRGSGRRRSKSSLESLRHRYRAGEADLKSGRAVVTGPAPPKVQTAARRGHGEPLRFR</sequence>
<dbReference type="Proteomes" id="UP001152519">
    <property type="component" value="Unassembled WGS sequence"/>
</dbReference>
<evidence type="ECO:0000256" key="1">
    <source>
        <dbReference type="SAM" id="MobiDB-lite"/>
    </source>
</evidence>
<dbReference type="EMBL" id="CAJSLV010000035">
    <property type="protein sequence ID" value="CAG6391774.1"/>
    <property type="molecule type" value="Genomic_DNA"/>
</dbReference>
<gene>
    <name evidence="2" type="ORF">SCOCK_130178</name>
</gene>
<accession>A0A9W4DKL9</accession>
<proteinExistence type="predicted"/>